<sequence>MRIIINLTHTKYTYRTSTICCHPTTYIKREAPTDLREGCKNLFKRIGGIHVTPERQDTDNYG</sequence>
<name>A0A521BXB1_9BACT</name>
<evidence type="ECO:0000313" key="2">
    <source>
        <dbReference type="Proteomes" id="UP000317593"/>
    </source>
</evidence>
<protein>
    <submittedName>
        <fullName evidence="1">Uncharacterized protein</fullName>
    </submittedName>
</protein>
<evidence type="ECO:0000313" key="1">
    <source>
        <dbReference type="EMBL" id="SMO51665.1"/>
    </source>
</evidence>
<gene>
    <name evidence="1" type="ORF">SAMN06265218_104127</name>
</gene>
<keyword evidence="2" id="KW-1185">Reference proteome</keyword>
<accession>A0A521BXB1</accession>
<proteinExistence type="predicted"/>
<reference evidence="1 2" key="1">
    <citation type="submission" date="2017-05" db="EMBL/GenBank/DDBJ databases">
        <authorList>
            <person name="Varghese N."/>
            <person name="Submissions S."/>
        </authorList>
    </citation>
    <scope>NUCLEOTIDE SEQUENCE [LARGE SCALE GENOMIC DNA]</scope>
    <source>
        <strain evidence="1 2">DSM 21194</strain>
    </source>
</reference>
<dbReference type="AlphaFoldDB" id="A0A521BXB1"/>
<dbReference type="Proteomes" id="UP000317593">
    <property type="component" value="Unassembled WGS sequence"/>
</dbReference>
<dbReference type="EMBL" id="FXTH01000004">
    <property type="protein sequence ID" value="SMO51665.1"/>
    <property type="molecule type" value="Genomic_DNA"/>
</dbReference>
<organism evidence="1 2">
    <name type="scientific">Fodinibius sediminis</name>
    <dbReference type="NCBI Taxonomy" id="1214077"/>
    <lineage>
        <taxon>Bacteria</taxon>
        <taxon>Pseudomonadati</taxon>
        <taxon>Balneolota</taxon>
        <taxon>Balneolia</taxon>
        <taxon>Balneolales</taxon>
        <taxon>Balneolaceae</taxon>
        <taxon>Fodinibius</taxon>
    </lineage>
</organism>